<reference evidence="4" key="1">
    <citation type="submission" date="2016-10" db="EMBL/GenBank/DDBJ databases">
        <authorList>
            <person name="Varghese N."/>
            <person name="Submissions S."/>
        </authorList>
    </citation>
    <scope>NUCLEOTIDE SEQUENCE [LARGE SCALE GENOMIC DNA]</scope>
    <source>
        <strain evidence="4">DSM 25927</strain>
    </source>
</reference>
<dbReference type="STRING" id="489703.SAMN04488038_101146"/>
<evidence type="ECO:0000259" key="2">
    <source>
        <dbReference type="Pfam" id="PF01425"/>
    </source>
</evidence>
<dbReference type="Pfam" id="PF01425">
    <property type="entry name" value="Amidase"/>
    <property type="match status" value="1"/>
</dbReference>
<dbReference type="Gene3D" id="3.90.1300.10">
    <property type="entry name" value="Amidase signature (AS) domain"/>
    <property type="match status" value="2"/>
</dbReference>
<evidence type="ECO:0000313" key="4">
    <source>
        <dbReference type="Proteomes" id="UP000199233"/>
    </source>
</evidence>
<protein>
    <submittedName>
        <fullName evidence="3">Amidase</fullName>
    </submittedName>
</protein>
<keyword evidence="4" id="KW-1185">Reference proteome</keyword>
<dbReference type="RefSeq" id="WP_245732289.1">
    <property type="nucleotide sequence ID" value="NZ_FOFS01000001.1"/>
</dbReference>
<feature type="domain" description="Amidase" evidence="2">
    <location>
        <begin position="186"/>
        <end position="477"/>
    </location>
</feature>
<gene>
    <name evidence="3" type="ORF">SAMN04488038_101146</name>
</gene>
<proteinExistence type="predicted"/>
<feature type="chain" id="PRO_5011663338" evidence="1">
    <location>
        <begin position="25"/>
        <end position="761"/>
    </location>
</feature>
<dbReference type="AlphaFoldDB" id="A0A1H8ZSH7"/>
<keyword evidence="1" id="KW-0732">Signal</keyword>
<sequence>MRSRILAKTLLTTLLALCAGSAAAASFKLEETSIENIHNGIRSGEVTCAGIVDAYLARAKAYNGSCTALITEDGKAAPSVLGALRAGVPLKFAQKTVAIDKHLPDYKNYKGDTPDFGRMEPTKSDPSVYQQYGMVAGIPKAGGINALDTINVRGERSMSCKAECDAAGGALPAHCPKACDDFRKLPDAREQAAALDRQYGRNPDLKAMPLYCVPMSTKAVYDAKDMRSTGGGDAAYATDFAPKDGTLTARMRSAGAIIYAHALNSEYNGGSGDPGGDAKVKRPYIGAAGAREAWGGTTCNPYDTERETGGSSGGSGTSVAANLVVCSICETTGGSCRNPATHNNVVNFVPTKGMISYAGAIGANPYQDRPGILCRSVKDAATVMDAFRDTKTGRYFDAGDAYTALPRNLPYAKSFVEALSPAGSDKPLAGVRIGVIRELYVKHTPSDAGMIDGVNEQLKVLRALGAELVETTDPQVADDPSIPNMAFTMQDAMAEVLPFHMPEVFSWKTKDGKPEFEVPGWDVSSRKYLVAVANHQAPLPKNLNFRRIFGNPPSNEDSVTGYSFAFNMDQYLGLRGDAKIKDWTSLNANAKYFSDAKAASAKNWENKAIDPRTYDTTYTMKRREVMRMAVIKVLEQNKIDVFANATLSTVPAKLGGPSQPNSELRAGFGYGARLGTPEVFVPAGFVSSNYEPEFKLSADGKKYETVAGSKPTQLKNPLPYNIAFWAGPGDEAVILKVASAYEAATHHRRPPPGFGPVAGEP</sequence>
<dbReference type="Proteomes" id="UP000199233">
    <property type="component" value="Unassembled WGS sequence"/>
</dbReference>
<dbReference type="PANTHER" id="PTHR42678">
    <property type="entry name" value="AMIDASE"/>
    <property type="match status" value="1"/>
</dbReference>
<name>A0A1H8ZSH7_9GAMM</name>
<evidence type="ECO:0000256" key="1">
    <source>
        <dbReference type="SAM" id="SignalP"/>
    </source>
</evidence>
<evidence type="ECO:0000313" key="3">
    <source>
        <dbReference type="EMBL" id="SEP67382.1"/>
    </source>
</evidence>
<dbReference type="SUPFAM" id="SSF75304">
    <property type="entry name" value="Amidase signature (AS) enzymes"/>
    <property type="match status" value="2"/>
</dbReference>
<dbReference type="PANTHER" id="PTHR42678:SF34">
    <property type="entry name" value="OS04G0183300 PROTEIN"/>
    <property type="match status" value="1"/>
</dbReference>
<feature type="signal peptide" evidence="1">
    <location>
        <begin position="1"/>
        <end position="24"/>
    </location>
</feature>
<dbReference type="InterPro" id="IPR036928">
    <property type="entry name" value="AS_sf"/>
</dbReference>
<dbReference type="EMBL" id="FOFS01000001">
    <property type="protein sequence ID" value="SEP67382.1"/>
    <property type="molecule type" value="Genomic_DNA"/>
</dbReference>
<organism evidence="3 4">
    <name type="scientific">Solimonas aquatica</name>
    <dbReference type="NCBI Taxonomy" id="489703"/>
    <lineage>
        <taxon>Bacteria</taxon>
        <taxon>Pseudomonadati</taxon>
        <taxon>Pseudomonadota</taxon>
        <taxon>Gammaproteobacteria</taxon>
        <taxon>Nevskiales</taxon>
        <taxon>Nevskiaceae</taxon>
        <taxon>Solimonas</taxon>
    </lineage>
</organism>
<accession>A0A1H8ZSH7</accession>
<dbReference type="InterPro" id="IPR023631">
    <property type="entry name" value="Amidase_dom"/>
</dbReference>